<proteinExistence type="predicted"/>
<dbReference type="SUPFAM" id="SSF81296">
    <property type="entry name" value="E set domains"/>
    <property type="match status" value="1"/>
</dbReference>
<dbReference type="Pfam" id="PF13540">
    <property type="entry name" value="RCC1_2"/>
    <property type="match status" value="2"/>
</dbReference>
<evidence type="ECO:0000313" key="4">
    <source>
        <dbReference type="EMBL" id="CCI39539.1"/>
    </source>
</evidence>
<evidence type="ECO:0000259" key="3">
    <source>
        <dbReference type="Pfam" id="PF01833"/>
    </source>
</evidence>
<dbReference type="Pfam" id="PF01833">
    <property type="entry name" value="TIG"/>
    <property type="match status" value="1"/>
</dbReference>
<reference evidence="4 5" key="1">
    <citation type="submission" date="2012-05" db="EMBL/GenBank/DDBJ databases">
        <title>Recombination and specialization in a pathogen metapopulation.</title>
        <authorList>
            <person name="Gardiner A."/>
            <person name="Kemen E."/>
            <person name="Schultz-Larsen T."/>
            <person name="MacLean D."/>
            <person name="Van Oosterhout C."/>
            <person name="Jones J.D.G."/>
        </authorList>
    </citation>
    <scope>NUCLEOTIDE SEQUENCE [LARGE SCALE GENOMIC DNA]</scope>
    <source>
        <strain evidence="4 5">Ac Nc2</strain>
    </source>
</reference>
<feature type="repeat" description="RCC1" evidence="1">
    <location>
        <begin position="155"/>
        <end position="217"/>
    </location>
</feature>
<dbReference type="InterPro" id="IPR051553">
    <property type="entry name" value="Ran_GTPase-activating"/>
</dbReference>
<dbReference type="OrthoDB" id="10256179at2759"/>
<protein>
    <recommendedName>
        <fullName evidence="3">IPT/TIG domain-containing protein</fullName>
    </recommendedName>
</protein>
<dbReference type="PROSITE" id="PS50012">
    <property type="entry name" value="RCC1_3"/>
    <property type="match status" value="3"/>
</dbReference>
<feature type="domain" description="IPT/TIG" evidence="3">
    <location>
        <begin position="383"/>
        <end position="469"/>
    </location>
</feature>
<dbReference type="Gene3D" id="2.60.40.10">
    <property type="entry name" value="Immunoglobulins"/>
    <property type="match status" value="1"/>
</dbReference>
<sequence length="977" mass="107459">MMESEGRHGTMFIMNGKGGGELTTLHQFQNENVSGMSGAYGSIAILTDAPELMWVIRHPDHHYKAVEDVQIQQIAFGRSHILMLSNGKVYSSGSGRKAAYRIHFLGKVRAKTQAIIDVQNRTQDALMKCITEKFTCKFIKIAAGAYHSAAITENGELYTWGRNFEGQLGHGRPELHKDHYIGIGFCAWPKYVQAFYSKPAVQDVCCGDAFTMVLLRNGAVYRFGEHMAGSGKARDCKDENSSHLCIVIEKGSDNAPFCKITAGSNHGLLLTRNGEAFATGFNTSGQLGVCQDRVPVVILHAVRVDSTQIWRDVFAGGNTSAAITDDGKVFLWGSHTFFKSGRHKPSCAHNWRCVPTEIKALQSAYISKVLCGPNGVLFFAPSNIMSLEPTCGDIAGGYELIIRGSGFSSSESLTARFIPLTEGRLVRGSVAEYNAASGTIRCQVPSFKVPGRFAVEVALNGKDFTGNGCIFEAYETPKIVGMAIAETRISEKESFWLRTAGPVPEFHPPLLRLVAAAESKQSVKGWPLSLELVGNIQRMDKEEHLAMNEKIYFTLSEWSHVQLDNYSPPGMLYNLELSFNSGAQFQPILCNKKADSVVAQSIYMHSTQIERISPNAFVLDLSHEFDVILSHYDPVLVITSAELRSREDMCKIPLRVDRMEQYTLKCSLTEMDQWDIPIEIESVDGKLAAAERWIQLWCQKGMQCLPFYIHVAVCDRNVSLPTKSIQSSTVYGILTTDTPPTIMPNCGPFTGGISVRMYSASFQFIADNVKIAIAADDSRIEIDAICAFESKNAISSHYVVFEMPSITALDTNDGQIEDANSALAGKKEVVVSVALDGQHYAETNVVFTYYNPPTLLALDPRKVKASTKVRLTIASELAPTEASRVRLTSETSDICLVVPIAVEETCGSVSFLMPEIPNVSSPDNISVAFALNGQHFVTTMMEATAISTKKTQPPLHERTQQTQNGLNQVQPLLIYET</sequence>
<evidence type="ECO:0000313" key="5">
    <source>
        <dbReference type="Proteomes" id="UP000053237"/>
    </source>
</evidence>
<dbReference type="InterPro" id="IPR000408">
    <property type="entry name" value="Reg_chr_condens"/>
</dbReference>
<keyword evidence="5" id="KW-1185">Reference proteome</keyword>
<dbReference type="Gene3D" id="2.130.10.30">
    <property type="entry name" value="Regulator of chromosome condensation 1/beta-lactamase-inhibitor protein II"/>
    <property type="match status" value="1"/>
</dbReference>
<comment type="caution">
    <text evidence="4">The sequence shown here is derived from an EMBL/GenBank/DDBJ whole genome shotgun (WGS) entry which is preliminary data.</text>
</comment>
<dbReference type="InterPro" id="IPR002909">
    <property type="entry name" value="IPT_dom"/>
</dbReference>
<dbReference type="EMBL" id="CAIX01000002">
    <property type="protein sequence ID" value="CCI39539.1"/>
    <property type="molecule type" value="Genomic_DNA"/>
</dbReference>
<feature type="repeat" description="RCC1" evidence="1">
    <location>
        <begin position="274"/>
        <end position="326"/>
    </location>
</feature>
<evidence type="ECO:0000256" key="1">
    <source>
        <dbReference type="PROSITE-ProRule" id="PRU00235"/>
    </source>
</evidence>
<dbReference type="STRING" id="65357.A0A024FY77"/>
<dbReference type="InterPro" id="IPR009091">
    <property type="entry name" value="RCC1/BLIP-II"/>
</dbReference>
<dbReference type="InParanoid" id="A0A024FY77"/>
<organism evidence="4 5">
    <name type="scientific">Albugo candida</name>
    <dbReference type="NCBI Taxonomy" id="65357"/>
    <lineage>
        <taxon>Eukaryota</taxon>
        <taxon>Sar</taxon>
        <taxon>Stramenopiles</taxon>
        <taxon>Oomycota</taxon>
        <taxon>Peronosporomycetes</taxon>
        <taxon>Albuginales</taxon>
        <taxon>Albuginaceae</taxon>
        <taxon>Albugo</taxon>
    </lineage>
</organism>
<evidence type="ECO:0000256" key="2">
    <source>
        <dbReference type="SAM" id="MobiDB-lite"/>
    </source>
</evidence>
<dbReference type="InterPro" id="IPR013783">
    <property type="entry name" value="Ig-like_fold"/>
</dbReference>
<dbReference type="InterPro" id="IPR014756">
    <property type="entry name" value="Ig_E-set"/>
</dbReference>
<dbReference type="AlphaFoldDB" id="A0A024FY77"/>
<feature type="region of interest" description="Disordered" evidence="2">
    <location>
        <begin position="948"/>
        <end position="967"/>
    </location>
</feature>
<gene>
    <name evidence="4" type="ORF">BN9_003220</name>
</gene>
<dbReference type="Proteomes" id="UP000053237">
    <property type="component" value="Unassembled WGS sequence"/>
</dbReference>
<accession>A0A024FY77</accession>
<dbReference type="PANTHER" id="PTHR45982:SF1">
    <property type="entry name" value="REGULATOR OF CHROMOSOME CONDENSATION"/>
    <property type="match status" value="1"/>
</dbReference>
<dbReference type="SUPFAM" id="SSF50985">
    <property type="entry name" value="RCC1/BLIP-II"/>
    <property type="match status" value="1"/>
</dbReference>
<dbReference type="CDD" id="cd00102">
    <property type="entry name" value="IPT"/>
    <property type="match status" value="1"/>
</dbReference>
<name>A0A024FY77_9STRA</name>
<dbReference type="PROSITE" id="PS00626">
    <property type="entry name" value="RCC1_2"/>
    <property type="match status" value="2"/>
</dbReference>
<dbReference type="PANTHER" id="PTHR45982">
    <property type="entry name" value="REGULATOR OF CHROMOSOME CONDENSATION"/>
    <property type="match status" value="1"/>
</dbReference>
<feature type="repeat" description="RCC1" evidence="1">
    <location>
        <begin position="327"/>
        <end position="382"/>
    </location>
</feature>